<protein>
    <submittedName>
        <fullName evidence="1">Uncharacterized protein</fullName>
    </submittedName>
</protein>
<dbReference type="AlphaFoldDB" id="A0A935W5B8"/>
<sequence>MIVLDADEETCRLGYCDAPSLDALSIAATKRGIPLRQQRGIRIGLLMADDKILVWTPTPEMFEAPRRVNEPNGLLFTQDTLRRLPEALGVDPEHPEAKAEIGTETLKQEEVAKVVAAIKAAPPAPFDLSRLSRVFSSKFQFIETVLRGAELTKREMRLDSLIVNSDAPEELQPLLHTTVQPFNTDADKAVDVPVLVNGEQAFNRAGNPLTVPTTQTEIRSYWTKLTDRYIINLPGFGRIIRHSDKVKFEEGKEAFESVLKEWVKGFQELVKGDHDQRVNRVVALIEQRMQRANERQKLTRDKIEELVRKGLDNLRVIEPSVKVVYKNITVESTRDKEFLEILRKAVPEQDLDGWFQIFSAAPMVQTSPSAGR</sequence>
<evidence type="ECO:0000313" key="1">
    <source>
        <dbReference type="EMBL" id="MBK7956291.1"/>
    </source>
</evidence>
<accession>A0A935W5B8</accession>
<comment type="caution">
    <text evidence="1">The sequence shown here is derived from an EMBL/GenBank/DDBJ whole genome shotgun (WGS) entry which is preliminary data.</text>
</comment>
<name>A0A935W5B8_9PROT</name>
<proteinExistence type="predicted"/>
<dbReference type="EMBL" id="JADJOT010000012">
    <property type="protein sequence ID" value="MBK7956291.1"/>
    <property type="molecule type" value="Genomic_DNA"/>
</dbReference>
<organism evidence="1 2">
    <name type="scientific">Candidatus Accumulibacter affinis</name>
    <dbReference type="NCBI Taxonomy" id="2954384"/>
    <lineage>
        <taxon>Bacteria</taxon>
        <taxon>Pseudomonadati</taxon>
        <taxon>Pseudomonadota</taxon>
        <taxon>Betaproteobacteria</taxon>
        <taxon>Candidatus Accumulibacter</taxon>
    </lineage>
</organism>
<reference evidence="1 2" key="1">
    <citation type="submission" date="2020-10" db="EMBL/GenBank/DDBJ databases">
        <title>Connecting structure to function with the recovery of over 1000 high-quality activated sludge metagenome-assembled genomes encoding full-length rRNA genes using long-read sequencing.</title>
        <authorList>
            <person name="Singleton C.M."/>
            <person name="Petriglieri F."/>
            <person name="Kristensen J.M."/>
            <person name="Kirkegaard R.H."/>
            <person name="Michaelsen T.Y."/>
            <person name="Andersen M.H."/>
            <person name="Karst S.M."/>
            <person name="Dueholm M.S."/>
            <person name="Nielsen P.H."/>
            <person name="Albertsen M."/>
        </authorList>
    </citation>
    <scope>NUCLEOTIDE SEQUENCE [LARGE SCALE GENOMIC DNA]</scope>
    <source>
        <strain evidence="1">Fred_18-Q3-R57-64_BAT3C.720</strain>
    </source>
</reference>
<gene>
    <name evidence="1" type="ORF">IPK02_21395</name>
</gene>
<evidence type="ECO:0000313" key="2">
    <source>
        <dbReference type="Proteomes" id="UP000706151"/>
    </source>
</evidence>
<dbReference type="Proteomes" id="UP000706151">
    <property type="component" value="Unassembled WGS sequence"/>
</dbReference>